<proteinExistence type="inferred from homology"/>
<comment type="catalytic activity">
    <reaction evidence="1 8">
        <text>Hydrolysis of terminal non-reducing beta-D-galactose residues in beta-D-galactosides.</text>
        <dbReference type="EC" id="3.2.1.23"/>
    </reaction>
</comment>
<dbReference type="Gene3D" id="3.20.20.80">
    <property type="entry name" value="Glycosidases"/>
    <property type="match status" value="1"/>
</dbReference>
<dbReference type="Pfam" id="PF08532">
    <property type="entry name" value="Glyco_hydro_42M"/>
    <property type="match status" value="1"/>
</dbReference>
<gene>
    <name evidence="11" type="ORF">IF202_13150</name>
</gene>
<dbReference type="InterPro" id="IPR003476">
    <property type="entry name" value="Glyco_hydro_42"/>
</dbReference>
<evidence type="ECO:0000256" key="6">
    <source>
        <dbReference type="ARBA" id="ARBA00022833"/>
    </source>
</evidence>
<dbReference type="InterPro" id="IPR017853">
    <property type="entry name" value="GH"/>
</dbReference>
<keyword evidence="5 8" id="KW-0378">Hydrolase</keyword>
<protein>
    <recommendedName>
        <fullName evidence="3 8">Beta-galactosidase</fullName>
        <shortName evidence="8">Beta-gal</shortName>
        <ecNumber evidence="3 8">3.2.1.23</ecNumber>
    </recommendedName>
</protein>
<evidence type="ECO:0000256" key="1">
    <source>
        <dbReference type="ARBA" id="ARBA00001412"/>
    </source>
</evidence>
<dbReference type="EC" id="3.2.1.23" evidence="3 8"/>
<evidence type="ECO:0000313" key="12">
    <source>
        <dbReference type="Proteomes" id="UP000604161"/>
    </source>
</evidence>
<feature type="domain" description="Beta-galactosidase trimerisation" evidence="10">
    <location>
        <begin position="411"/>
        <end position="601"/>
    </location>
</feature>
<dbReference type="InterPro" id="IPR013529">
    <property type="entry name" value="Glyco_hydro_42_N"/>
</dbReference>
<dbReference type="PIRSF" id="PIRSF001084">
    <property type="entry name" value="B-galactosidase"/>
    <property type="match status" value="1"/>
</dbReference>
<dbReference type="SUPFAM" id="SSF52317">
    <property type="entry name" value="Class I glutamine amidotransferase-like"/>
    <property type="match status" value="1"/>
</dbReference>
<dbReference type="PANTHER" id="PTHR36447:SF2">
    <property type="entry name" value="BETA-GALACTOSIDASE YESZ"/>
    <property type="match status" value="1"/>
</dbReference>
<dbReference type="Gene3D" id="3.40.50.880">
    <property type="match status" value="1"/>
</dbReference>
<evidence type="ECO:0000256" key="5">
    <source>
        <dbReference type="ARBA" id="ARBA00022801"/>
    </source>
</evidence>
<evidence type="ECO:0000259" key="10">
    <source>
        <dbReference type="Pfam" id="PF08532"/>
    </source>
</evidence>
<evidence type="ECO:0000259" key="9">
    <source>
        <dbReference type="Pfam" id="PF02449"/>
    </source>
</evidence>
<dbReference type="InterPro" id="IPR013780">
    <property type="entry name" value="Glyco_hydro_b"/>
</dbReference>
<dbReference type="InterPro" id="IPR029062">
    <property type="entry name" value="Class_I_gatase-like"/>
</dbReference>
<evidence type="ECO:0000256" key="7">
    <source>
        <dbReference type="ARBA" id="ARBA00023295"/>
    </source>
</evidence>
<sequence>MKLGVCYYPEHWPKQRWVEDAQHMQRIGIEYVRIGEFSWSTIEPKSGELHWEWLDECLDVLHAHGLKVILGTPTATPPKWLVDRHPSMLATDEQGRVRGFGSRRHYTFSSLEYREECHRIVTIMAERYGQHPAVVSWQTDNEYGCHDTILSYGETDLTAFRLWLSDKYGTVDALNKAWGNVFWSMDYRSFDEIELPNLTVTEANPSHRLDFQRCCSDQVVAFNKLQVDILRQYSAGRDLVHNYMGFFTAFDHHKVGQDLDVASWDTYPLGFLDQESIYRNEEKQTYLRVGHPDFGAFHHDLYRGCGKGRLWIMEQQPGPVNWAPHNPTPADGAVRLWTWEAFSHGAEMVSYFRWRQAPFGQEQMHAGLLRPDAKEAEAAQEAVQVAKEINMLSAAMEMDKDELMSLPSSGKVALMFDYDACWSLDIQPQSRAYRYLFWCYRIYEAMRELGLSVDIISSHASLDMYELLVLPAQAHISSDLENRLHAYKGILLAGPRTGSKTDSYQIPENLAPGPLSTLLPLKVERVDALPEHTQPAVSGRWGKGNLKHWHEQISTELPCLLKDDSGNPVLMGSERHFYLGSCLDNDLLKTSLAKLAEKAELPTYYLPDGIRVRERGDVIFVFNYGVRSISFEPEGAELVVGNKNITTAGVAIWKKLKDQRKHIKK</sequence>
<reference evidence="11 12" key="1">
    <citation type="submission" date="2020-09" db="EMBL/GenBank/DDBJ databases">
        <title>Marinomonas sp. nov., isolated from the cysticercosis algae of Qingdao, China.</title>
        <authorList>
            <person name="Sun X."/>
        </authorList>
    </citation>
    <scope>NUCLEOTIDE SEQUENCE [LARGE SCALE GENOMIC DNA]</scope>
    <source>
        <strain evidence="11 12">SM2066</strain>
    </source>
</reference>
<dbReference type="Proteomes" id="UP000604161">
    <property type="component" value="Unassembled WGS sequence"/>
</dbReference>
<dbReference type="RefSeq" id="WP_191595379.1">
    <property type="nucleotide sequence ID" value="NZ_JACYFC010000004.1"/>
</dbReference>
<evidence type="ECO:0000256" key="3">
    <source>
        <dbReference type="ARBA" id="ARBA00012756"/>
    </source>
</evidence>
<dbReference type="EMBL" id="JACYFC010000004">
    <property type="protein sequence ID" value="MBD5771994.1"/>
    <property type="molecule type" value="Genomic_DNA"/>
</dbReference>
<dbReference type="SUPFAM" id="SSF51445">
    <property type="entry name" value="(Trans)glycosidases"/>
    <property type="match status" value="1"/>
</dbReference>
<dbReference type="Gene3D" id="2.60.40.1180">
    <property type="entry name" value="Golgi alpha-mannosidase II"/>
    <property type="match status" value="1"/>
</dbReference>
<organism evidence="11 12">
    <name type="scientific">Marinomonas colpomeniae</name>
    <dbReference type="NCBI Taxonomy" id="2774408"/>
    <lineage>
        <taxon>Bacteria</taxon>
        <taxon>Pseudomonadati</taxon>
        <taxon>Pseudomonadota</taxon>
        <taxon>Gammaproteobacteria</taxon>
        <taxon>Oceanospirillales</taxon>
        <taxon>Oceanospirillaceae</taxon>
        <taxon>Marinomonas</taxon>
    </lineage>
</organism>
<evidence type="ECO:0000256" key="8">
    <source>
        <dbReference type="PIRNR" id="PIRNR001084"/>
    </source>
</evidence>
<keyword evidence="6" id="KW-0862">Zinc</keyword>
<evidence type="ECO:0000313" key="11">
    <source>
        <dbReference type="EMBL" id="MBD5771994.1"/>
    </source>
</evidence>
<accession>A0ABR8P129</accession>
<comment type="similarity">
    <text evidence="2 8">Belongs to the glycosyl hydrolase 42 family.</text>
</comment>
<dbReference type="CDD" id="cd03143">
    <property type="entry name" value="A4_beta-galactosidase_middle_domain"/>
    <property type="match status" value="1"/>
</dbReference>
<keyword evidence="7 8" id="KW-0326">Glycosidase</keyword>
<comment type="caution">
    <text evidence="11">The sequence shown here is derived from an EMBL/GenBank/DDBJ whole genome shotgun (WGS) entry which is preliminary data.</text>
</comment>
<keyword evidence="12" id="KW-1185">Reference proteome</keyword>
<name>A0ABR8P129_9GAMM</name>
<evidence type="ECO:0000256" key="2">
    <source>
        <dbReference type="ARBA" id="ARBA00005940"/>
    </source>
</evidence>
<dbReference type="PANTHER" id="PTHR36447">
    <property type="entry name" value="BETA-GALACTOSIDASE GANA"/>
    <property type="match status" value="1"/>
</dbReference>
<dbReference type="SUPFAM" id="SSF51011">
    <property type="entry name" value="Glycosyl hydrolase domain"/>
    <property type="match status" value="1"/>
</dbReference>
<feature type="domain" description="Glycoside hydrolase family 42 N-terminal" evidence="9">
    <location>
        <begin position="6"/>
        <end position="390"/>
    </location>
</feature>
<keyword evidence="4" id="KW-0479">Metal-binding</keyword>
<evidence type="ECO:0000256" key="4">
    <source>
        <dbReference type="ARBA" id="ARBA00022723"/>
    </source>
</evidence>
<dbReference type="Pfam" id="PF02449">
    <property type="entry name" value="Glyco_hydro_42"/>
    <property type="match status" value="1"/>
</dbReference>
<dbReference type="InterPro" id="IPR013738">
    <property type="entry name" value="Beta_galactosidase_Trimer"/>
</dbReference>